<evidence type="ECO:0000313" key="1">
    <source>
        <dbReference type="EnsemblMetazoa" id="Aqu2.1.10102_001"/>
    </source>
</evidence>
<name>A0A1X7T6I5_AMPQE</name>
<sequence>LMIYCHQVRKVQILRTHHNYDSKCIAASSIWLESVLKNRSHNVGVLIHAANGIRKLKLKALVILVSNATQRIVSLIFMNQLI</sequence>
<reference evidence="1" key="1">
    <citation type="submission" date="2017-05" db="UniProtKB">
        <authorList>
            <consortium name="EnsemblMetazoa"/>
        </authorList>
    </citation>
    <scope>IDENTIFICATION</scope>
</reference>
<dbReference type="InParanoid" id="A0A1X7T6I5"/>
<accession>A0A1X7T6I5</accession>
<organism evidence="1">
    <name type="scientific">Amphimedon queenslandica</name>
    <name type="common">Sponge</name>
    <dbReference type="NCBI Taxonomy" id="400682"/>
    <lineage>
        <taxon>Eukaryota</taxon>
        <taxon>Metazoa</taxon>
        <taxon>Porifera</taxon>
        <taxon>Demospongiae</taxon>
        <taxon>Heteroscleromorpha</taxon>
        <taxon>Haplosclerida</taxon>
        <taxon>Niphatidae</taxon>
        <taxon>Amphimedon</taxon>
    </lineage>
</organism>
<dbReference type="AlphaFoldDB" id="A0A1X7T6I5"/>
<dbReference type="EnsemblMetazoa" id="Aqu2.1.10102_001">
    <property type="protein sequence ID" value="Aqu2.1.10102_001"/>
    <property type="gene ID" value="Aqu2.1.10102"/>
</dbReference>
<protein>
    <submittedName>
        <fullName evidence="1">Uncharacterized protein</fullName>
    </submittedName>
</protein>
<proteinExistence type="predicted"/>